<name>A0A1X7P3M4_9HYPH</name>
<dbReference type="OrthoDB" id="64737at2"/>
<gene>
    <name evidence="2" type="ORF">SAMN02982922_3192</name>
</gene>
<keyword evidence="1" id="KW-0472">Membrane</keyword>
<keyword evidence="1" id="KW-1133">Transmembrane helix</keyword>
<feature type="transmembrane region" description="Helical" evidence="1">
    <location>
        <begin position="73"/>
        <end position="94"/>
    </location>
</feature>
<dbReference type="RefSeq" id="WP_085465047.1">
    <property type="nucleotide sequence ID" value="NZ_FXBL01000004.1"/>
</dbReference>
<feature type="transmembrane region" description="Helical" evidence="1">
    <location>
        <begin position="36"/>
        <end position="53"/>
    </location>
</feature>
<evidence type="ECO:0000256" key="1">
    <source>
        <dbReference type="SAM" id="Phobius"/>
    </source>
</evidence>
<feature type="transmembrane region" description="Helical" evidence="1">
    <location>
        <begin position="12"/>
        <end position="30"/>
    </location>
</feature>
<proteinExistence type="predicted"/>
<feature type="transmembrane region" description="Helical" evidence="1">
    <location>
        <begin position="100"/>
        <end position="119"/>
    </location>
</feature>
<sequence length="213" mass="23062">MRLPTRRHVPFYCALAAGVAGALLAFWLPITKATVIAANAFFAVYLVLTFAGLTRLTADHLRTQASADDEPVWIIFLVTLGAAVAAIAALFVLINQDGEPHALNLALALSAVPLGWFTIHMMAAMHYAHVYWQPDGPAEKHRHRRGLEFPGTENPAGIDFVYFAFVTGMTAQTSDVAVTTQRMRATNIVHGIVSFFFNTVLVAAAVNLVVSLS</sequence>
<evidence type="ECO:0000313" key="3">
    <source>
        <dbReference type="Proteomes" id="UP000193083"/>
    </source>
</evidence>
<accession>A0A1X7P3M4</accession>
<keyword evidence="1" id="KW-0812">Transmembrane</keyword>
<dbReference type="EMBL" id="FXBL01000004">
    <property type="protein sequence ID" value="SMH45355.1"/>
    <property type="molecule type" value="Genomic_DNA"/>
</dbReference>
<keyword evidence="3" id="KW-1185">Reference proteome</keyword>
<feature type="transmembrane region" description="Helical" evidence="1">
    <location>
        <begin position="188"/>
        <end position="210"/>
    </location>
</feature>
<organism evidence="2 3">
    <name type="scientific">Mesorhizobium australicum</name>
    <dbReference type="NCBI Taxonomy" id="536018"/>
    <lineage>
        <taxon>Bacteria</taxon>
        <taxon>Pseudomonadati</taxon>
        <taxon>Pseudomonadota</taxon>
        <taxon>Alphaproteobacteria</taxon>
        <taxon>Hyphomicrobiales</taxon>
        <taxon>Phyllobacteriaceae</taxon>
        <taxon>Mesorhizobium</taxon>
    </lineage>
</organism>
<evidence type="ECO:0000313" key="2">
    <source>
        <dbReference type="EMBL" id="SMH45355.1"/>
    </source>
</evidence>
<dbReference type="Proteomes" id="UP000193083">
    <property type="component" value="Unassembled WGS sequence"/>
</dbReference>
<dbReference type="InterPro" id="IPR009781">
    <property type="entry name" value="DUF1345"/>
</dbReference>
<dbReference type="AlphaFoldDB" id="A0A1X7P3M4"/>
<dbReference type="Pfam" id="PF07077">
    <property type="entry name" value="DUF1345"/>
    <property type="match status" value="1"/>
</dbReference>
<protein>
    <submittedName>
        <fullName evidence="2">Uncharacterized membrane protein</fullName>
    </submittedName>
</protein>
<reference evidence="2 3" key="1">
    <citation type="submission" date="2017-04" db="EMBL/GenBank/DDBJ databases">
        <authorList>
            <person name="Afonso C.L."/>
            <person name="Miller P.J."/>
            <person name="Scott M.A."/>
            <person name="Spackman E."/>
            <person name="Goraichik I."/>
            <person name="Dimitrov K.M."/>
            <person name="Suarez D.L."/>
            <person name="Swayne D.E."/>
        </authorList>
    </citation>
    <scope>NUCLEOTIDE SEQUENCE [LARGE SCALE GENOMIC DNA]</scope>
    <source>
        <strain evidence="2 3">B5P</strain>
    </source>
</reference>